<keyword evidence="4 12" id="KW-0227">DNA damage</keyword>
<dbReference type="NCBIfam" id="TIGR01083">
    <property type="entry name" value="nth"/>
    <property type="match status" value="1"/>
</dbReference>
<dbReference type="AlphaFoldDB" id="A0A9D1DAS3"/>
<keyword evidence="7 12" id="KW-0411">Iron-sulfur</keyword>
<protein>
    <recommendedName>
        <fullName evidence="12">Endonuclease III</fullName>
        <ecNumber evidence="12">4.2.99.18</ecNumber>
    </recommendedName>
    <alternativeName>
        <fullName evidence="12">DNA-(apurinic or apyrimidinic site) lyase</fullName>
    </alternativeName>
</protein>
<evidence type="ECO:0000256" key="9">
    <source>
        <dbReference type="ARBA" id="ARBA00023204"/>
    </source>
</evidence>
<reference evidence="14" key="2">
    <citation type="journal article" date="2021" name="PeerJ">
        <title>Extensive microbial diversity within the chicken gut microbiome revealed by metagenomics and culture.</title>
        <authorList>
            <person name="Gilroy R."/>
            <person name="Ravi A."/>
            <person name="Getino M."/>
            <person name="Pursley I."/>
            <person name="Horton D.L."/>
            <person name="Alikhan N.F."/>
            <person name="Baker D."/>
            <person name="Gharbi K."/>
            <person name="Hall N."/>
            <person name="Watson M."/>
            <person name="Adriaenssens E.M."/>
            <person name="Foster-Nyarko E."/>
            <person name="Jarju S."/>
            <person name="Secka A."/>
            <person name="Antonio M."/>
            <person name="Oren A."/>
            <person name="Chaudhuri R.R."/>
            <person name="La Ragione R."/>
            <person name="Hildebrand F."/>
            <person name="Pallen M.J."/>
        </authorList>
    </citation>
    <scope>NUCLEOTIDE SEQUENCE</scope>
    <source>
        <strain evidence="14">ChiW25-3613</strain>
    </source>
</reference>
<comment type="caution">
    <text evidence="14">The sequence shown here is derived from an EMBL/GenBank/DDBJ whole genome shotgun (WGS) entry which is preliminary data.</text>
</comment>
<dbReference type="FunFam" id="1.10.1670.10:FF:000001">
    <property type="entry name" value="Endonuclease III"/>
    <property type="match status" value="1"/>
</dbReference>
<keyword evidence="8 12" id="KW-0238">DNA-binding</keyword>
<evidence type="ECO:0000259" key="13">
    <source>
        <dbReference type="SMART" id="SM00478"/>
    </source>
</evidence>
<comment type="function">
    <text evidence="12">DNA repair enzyme that has both DNA N-glycosylase activity and AP-lyase activity. The DNA N-glycosylase activity releases various damaged pyrimidines from DNA by cleaving the N-glycosidic bond, leaving an AP (apurinic/apyrimidinic) site. The AP-lyase activity cleaves the phosphodiester bond 3' to the AP site by a beta-elimination, leaving a 3'-terminal unsaturated sugar and a product with a terminal 5'-phosphate.</text>
</comment>
<dbReference type="GO" id="GO:0046872">
    <property type="term" value="F:metal ion binding"/>
    <property type="evidence" value="ECO:0007669"/>
    <property type="project" value="UniProtKB-KW"/>
</dbReference>
<dbReference type="InterPro" id="IPR003265">
    <property type="entry name" value="HhH-GPD_domain"/>
</dbReference>
<dbReference type="InterPro" id="IPR004036">
    <property type="entry name" value="Endonuclease-III-like_CS2"/>
</dbReference>
<keyword evidence="14" id="KW-0540">Nuclease</keyword>
<name>A0A9D1DAS3_9FIRM</name>
<dbReference type="GO" id="GO:0003677">
    <property type="term" value="F:DNA binding"/>
    <property type="evidence" value="ECO:0007669"/>
    <property type="project" value="UniProtKB-UniRule"/>
</dbReference>
<dbReference type="PIRSF" id="PIRSF001435">
    <property type="entry name" value="Nth"/>
    <property type="match status" value="1"/>
</dbReference>
<dbReference type="Proteomes" id="UP000824179">
    <property type="component" value="Unassembled WGS sequence"/>
</dbReference>
<dbReference type="EMBL" id="DVHB01000028">
    <property type="protein sequence ID" value="HIR39018.1"/>
    <property type="molecule type" value="Genomic_DNA"/>
</dbReference>
<keyword evidence="14" id="KW-0255">Endonuclease</keyword>
<comment type="similarity">
    <text evidence="1 12">Belongs to the Nth/MutY family.</text>
</comment>
<evidence type="ECO:0000256" key="6">
    <source>
        <dbReference type="ARBA" id="ARBA00023004"/>
    </source>
</evidence>
<dbReference type="GO" id="GO:0140078">
    <property type="term" value="F:class I DNA-(apurinic or apyrimidinic site) endonuclease activity"/>
    <property type="evidence" value="ECO:0007669"/>
    <property type="project" value="UniProtKB-EC"/>
</dbReference>
<evidence type="ECO:0000256" key="4">
    <source>
        <dbReference type="ARBA" id="ARBA00022763"/>
    </source>
</evidence>
<evidence type="ECO:0000313" key="15">
    <source>
        <dbReference type="Proteomes" id="UP000824179"/>
    </source>
</evidence>
<keyword evidence="11 12" id="KW-0326">Glycosidase</keyword>
<keyword evidence="2 12" id="KW-0004">4Fe-4S</keyword>
<evidence type="ECO:0000256" key="2">
    <source>
        <dbReference type="ARBA" id="ARBA00022485"/>
    </source>
</evidence>
<dbReference type="SMART" id="SM00478">
    <property type="entry name" value="ENDO3c"/>
    <property type="match status" value="1"/>
</dbReference>
<dbReference type="EC" id="4.2.99.18" evidence="12"/>
<keyword evidence="3 12" id="KW-0479">Metal-binding</keyword>
<keyword evidence="5 12" id="KW-0378">Hydrolase</keyword>
<evidence type="ECO:0000256" key="12">
    <source>
        <dbReference type="HAMAP-Rule" id="MF_00942"/>
    </source>
</evidence>
<evidence type="ECO:0000256" key="3">
    <source>
        <dbReference type="ARBA" id="ARBA00022723"/>
    </source>
</evidence>
<dbReference type="Gene3D" id="1.10.1670.10">
    <property type="entry name" value="Helix-hairpin-Helix base-excision DNA repair enzymes (C-terminal)"/>
    <property type="match status" value="1"/>
</dbReference>
<evidence type="ECO:0000256" key="10">
    <source>
        <dbReference type="ARBA" id="ARBA00023239"/>
    </source>
</evidence>
<evidence type="ECO:0000256" key="1">
    <source>
        <dbReference type="ARBA" id="ARBA00008343"/>
    </source>
</evidence>
<dbReference type="InterPro" id="IPR023170">
    <property type="entry name" value="HhH_base_excis_C"/>
</dbReference>
<dbReference type="InterPro" id="IPR011257">
    <property type="entry name" value="DNA_glycosylase"/>
</dbReference>
<feature type="binding site" evidence="12">
    <location>
        <position position="197"/>
    </location>
    <ligand>
        <name>[4Fe-4S] cluster</name>
        <dbReference type="ChEBI" id="CHEBI:49883"/>
    </ligand>
</feature>
<feature type="binding site" evidence="12">
    <location>
        <position position="187"/>
    </location>
    <ligand>
        <name>[4Fe-4S] cluster</name>
        <dbReference type="ChEBI" id="CHEBI:49883"/>
    </ligand>
</feature>
<feature type="binding site" evidence="12">
    <location>
        <position position="203"/>
    </location>
    <ligand>
        <name>[4Fe-4S] cluster</name>
        <dbReference type="ChEBI" id="CHEBI:49883"/>
    </ligand>
</feature>
<dbReference type="PANTHER" id="PTHR10359">
    <property type="entry name" value="A/G-SPECIFIC ADENINE GLYCOSYLASE/ENDONUCLEASE III"/>
    <property type="match status" value="1"/>
</dbReference>
<evidence type="ECO:0000256" key="8">
    <source>
        <dbReference type="ARBA" id="ARBA00023125"/>
    </source>
</evidence>
<gene>
    <name evidence="12 14" type="primary">nth</name>
    <name evidence="14" type="ORF">IAB90_01415</name>
</gene>
<evidence type="ECO:0000256" key="5">
    <source>
        <dbReference type="ARBA" id="ARBA00022801"/>
    </source>
</evidence>
<feature type="domain" description="HhH-GPD" evidence="13">
    <location>
        <begin position="38"/>
        <end position="185"/>
    </location>
</feature>
<dbReference type="FunFam" id="1.10.340.30:FF:000001">
    <property type="entry name" value="Endonuclease III"/>
    <property type="match status" value="1"/>
</dbReference>
<organism evidence="14 15">
    <name type="scientific">Candidatus Coproplasma stercoripullorum</name>
    <dbReference type="NCBI Taxonomy" id="2840751"/>
    <lineage>
        <taxon>Bacteria</taxon>
        <taxon>Bacillati</taxon>
        <taxon>Bacillota</taxon>
        <taxon>Clostridia</taxon>
        <taxon>Eubacteriales</taxon>
        <taxon>Candidatus Coproplasma</taxon>
    </lineage>
</organism>
<proteinExistence type="inferred from homology"/>
<dbReference type="InterPro" id="IPR003651">
    <property type="entry name" value="Endonuclease3_FeS-loop_motif"/>
</dbReference>
<dbReference type="Gene3D" id="1.10.340.30">
    <property type="entry name" value="Hypothetical protein, domain 2"/>
    <property type="match status" value="1"/>
</dbReference>
<keyword evidence="10 12" id="KW-0456">Lyase</keyword>
<evidence type="ECO:0000256" key="11">
    <source>
        <dbReference type="ARBA" id="ARBA00023295"/>
    </source>
</evidence>
<dbReference type="CDD" id="cd00056">
    <property type="entry name" value="ENDO3c"/>
    <property type="match status" value="1"/>
</dbReference>
<dbReference type="Pfam" id="PF00633">
    <property type="entry name" value="HHH"/>
    <property type="match status" value="1"/>
</dbReference>
<dbReference type="HAMAP" id="MF_00942">
    <property type="entry name" value="Nth"/>
    <property type="match status" value="1"/>
</dbReference>
<dbReference type="InterPro" id="IPR000445">
    <property type="entry name" value="HhH_motif"/>
</dbReference>
<dbReference type="InterPro" id="IPR005759">
    <property type="entry name" value="Nth"/>
</dbReference>
<comment type="cofactor">
    <cofactor evidence="12">
        <name>[4Fe-4S] cluster</name>
        <dbReference type="ChEBI" id="CHEBI:49883"/>
    </cofactor>
    <text evidence="12">Binds 1 [4Fe-4S] cluster.</text>
</comment>
<dbReference type="GO" id="GO:0051539">
    <property type="term" value="F:4 iron, 4 sulfur cluster binding"/>
    <property type="evidence" value="ECO:0007669"/>
    <property type="project" value="UniProtKB-UniRule"/>
</dbReference>
<reference evidence="14" key="1">
    <citation type="submission" date="2020-10" db="EMBL/GenBank/DDBJ databases">
        <authorList>
            <person name="Gilroy R."/>
        </authorList>
    </citation>
    <scope>NUCLEOTIDE SEQUENCE</scope>
    <source>
        <strain evidence="14">ChiW25-3613</strain>
    </source>
</reference>
<dbReference type="GO" id="GO:0006285">
    <property type="term" value="P:base-excision repair, AP site formation"/>
    <property type="evidence" value="ECO:0007669"/>
    <property type="project" value="TreeGrafter"/>
</dbReference>
<feature type="binding site" evidence="12">
    <location>
        <position position="194"/>
    </location>
    <ligand>
        <name>[4Fe-4S] cluster</name>
        <dbReference type="ChEBI" id="CHEBI:49883"/>
    </ligand>
</feature>
<comment type="catalytic activity">
    <reaction evidence="12">
        <text>2'-deoxyribonucleotide-(2'-deoxyribose 5'-phosphate)-2'-deoxyribonucleotide-DNA = a 3'-end 2'-deoxyribonucleotide-(2,3-dehydro-2,3-deoxyribose 5'-phosphate)-DNA + a 5'-end 5'-phospho-2'-deoxyribonucleoside-DNA + H(+)</text>
        <dbReference type="Rhea" id="RHEA:66592"/>
        <dbReference type="Rhea" id="RHEA-COMP:13180"/>
        <dbReference type="Rhea" id="RHEA-COMP:16897"/>
        <dbReference type="Rhea" id="RHEA-COMP:17067"/>
        <dbReference type="ChEBI" id="CHEBI:15378"/>
        <dbReference type="ChEBI" id="CHEBI:136412"/>
        <dbReference type="ChEBI" id="CHEBI:157695"/>
        <dbReference type="ChEBI" id="CHEBI:167181"/>
        <dbReference type="EC" id="4.2.99.18"/>
    </reaction>
</comment>
<dbReference type="SUPFAM" id="SSF48150">
    <property type="entry name" value="DNA-glycosylase"/>
    <property type="match status" value="1"/>
</dbReference>
<evidence type="ECO:0000256" key="7">
    <source>
        <dbReference type="ARBA" id="ARBA00023014"/>
    </source>
</evidence>
<dbReference type="PANTHER" id="PTHR10359:SF18">
    <property type="entry name" value="ENDONUCLEASE III"/>
    <property type="match status" value="1"/>
</dbReference>
<sequence>MDKTDKDEILAELERLYPDARPALEYKSPYELLVAVILSAQCTDERVNKVTDVLFKKYNTPEKMLTLSQEELEKYIYSCGFYHNKAAHILSASRDIVEKFGGQVPSAHEDLKKLAGVGQKTANVVYAVAFGGDAIAVDTHVFRVSNRLGLAHANTPEKTELQLKAAIPQSEWSKAHHWLIYHGRRVCHSQKPDCVNCTLKAWCEFYAATAPKNN</sequence>
<evidence type="ECO:0000313" key="14">
    <source>
        <dbReference type="EMBL" id="HIR39018.1"/>
    </source>
</evidence>
<dbReference type="SMART" id="SM00525">
    <property type="entry name" value="FES"/>
    <property type="match status" value="1"/>
</dbReference>
<dbReference type="Pfam" id="PF00730">
    <property type="entry name" value="HhH-GPD"/>
    <property type="match status" value="1"/>
</dbReference>
<dbReference type="PROSITE" id="PS01155">
    <property type="entry name" value="ENDONUCLEASE_III_2"/>
    <property type="match status" value="1"/>
</dbReference>
<keyword evidence="9 12" id="KW-0234">DNA repair</keyword>
<keyword evidence="6 12" id="KW-0408">Iron</keyword>
<accession>A0A9D1DAS3</accession>
<dbReference type="GO" id="GO:0019104">
    <property type="term" value="F:DNA N-glycosylase activity"/>
    <property type="evidence" value="ECO:0007669"/>
    <property type="project" value="UniProtKB-UniRule"/>
</dbReference>